<evidence type="ECO:0000256" key="9">
    <source>
        <dbReference type="ARBA" id="ARBA00046288"/>
    </source>
</evidence>
<keyword evidence="16" id="KW-1185">Reference proteome</keyword>
<protein>
    <recommendedName>
        <fullName evidence="14">EGF-like domain-containing protein</fullName>
    </recommendedName>
</protein>
<evidence type="ECO:0000256" key="13">
    <source>
        <dbReference type="SAM" id="Phobius"/>
    </source>
</evidence>
<keyword evidence="7 11" id="KW-1015">Disulfide bond</keyword>
<dbReference type="EMBL" id="CABIJS010000111">
    <property type="protein sequence ID" value="VUZ43100.1"/>
    <property type="molecule type" value="Genomic_DNA"/>
</dbReference>
<keyword evidence="3" id="KW-0732">Signal</keyword>
<feature type="disulfide bond" evidence="11">
    <location>
        <begin position="114"/>
        <end position="123"/>
    </location>
</feature>
<dbReference type="Pfam" id="PF00008">
    <property type="entry name" value="EGF"/>
    <property type="match status" value="2"/>
</dbReference>
<proteinExistence type="predicted"/>
<feature type="compositionally biased region" description="Polar residues" evidence="12">
    <location>
        <begin position="638"/>
        <end position="648"/>
    </location>
</feature>
<feature type="region of interest" description="Disordered" evidence="12">
    <location>
        <begin position="903"/>
        <end position="949"/>
    </location>
</feature>
<dbReference type="CDD" id="cd21700">
    <property type="entry name" value="JMTM_Notch_APP"/>
    <property type="match status" value="1"/>
</dbReference>
<feature type="domain" description="EGF-like" evidence="14">
    <location>
        <begin position="126"/>
        <end position="163"/>
    </location>
</feature>
<feature type="region of interest" description="Disordered" evidence="12">
    <location>
        <begin position="1064"/>
        <end position="1150"/>
    </location>
</feature>
<evidence type="ECO:0000313" key="15">
    <source>
        <dbReference type="EMBL" id="VUZ43100.1"/>
    </source>
</evidence>
<evidence type="ECO:0000256" key="4">
    <source>
        <dbReference type="ARBA" id="ARBA00022737"/>
    </source>
</evidence>
<feature type="region of interest" description="Disordered" evidence="12">
    <location>
        <begin position="1234"/>
        <end position="1338"/>
    </location>
</feature>
<feature type="transmembrane region" description="Helical" evidence="13">
    <location>
        <begin position="581"/>
        <end position="603"/>
    </location>
</feature>
<dbReference type="PANTHER" id="PTHR24033:SF232">
    <property type="entry name" value="LAMININ SUBUNIT GAMMA-2-RELATED"/>
    <property type="match status" value="1"/>
</dbReference>
<feature type="disulfide bond" evidence="11">
    <location>
        <begin position="191"/>
        <end position="200"/>
    </location>
</feature>
<feature type="compositionally biased region" description="Low complexity" evidence="12">
    <location>
        <begin position="906"/>
        <end position="917"/>
    </location>
</feature>
<dbReference type="InterPro" id="IPR000742">
    <property type="entry name" value="EGF"/>
</dbReference>
<dbReference type="GO" id="GO:0005509">
    <property type="term" value="F:calcium ion binding"/>
    <property type="evidence" value="ECO:0007669"/>
    <property type="project" value="InterPro"/>
</dbReference>
<dbReference type="PROSITE" id="PS00022">
    <property type="entry name" value="EGF_1"/>
    <property type="match status" value="5"/>
</dbReference>
<evidence type="ECO:0000256" key="12">
    <source>
        <dbReference type="SAM" id="MobiDB-lite"/>
    </source>
</evidence>
<evidence type="ECO:0000256" key="6">
    <source>
        <dbReference type="ARBA" id="ARBA00023136"/>
    </source>
</evidence>
<keyword evidence="1 11" id="KW-0245">EGF-like domain</keyword>
<feature type="compositionally biased region" description="Polar residues" evidence="12">
    <location>
        <begin position="1113"/>
        <end position="1150"/>
    </location>
</feature>
<dbReference type="InterPro" id="IPR035993">
    <property type="entry name" value="Notch-like_dom_sf"/>
</dbReference>
<dbReference type="PRINTS" id="PR01983">
    <property type="entry name" value="NOTCH"/>
</dbReference>
<dbReference type="InterPro" id="IPR001881">
    <property type="entry name" value="EGF-like_Ca-bd_dom"/>
</dbReference>
<dbReference type="Proteomes" id="UP000321570">
    <property type="component" value="Unassembled WGS sequence"/>
</dbReference>
<evidence type="ECO:0000259" key="14">
    <source>
        <dbReference type="PROSITE" id="PS50026"/>
    </source>
</evidence>
<feature type="compositionally biased region" description="Basic and acidic residues" evidence="12">
    <location>
        <begin position="926"/>
        <end position="941"/>
    </location>
</feature>
<gene>
    <name evidence="15" type="ORF">WMSIL1_LOCUS4105</name>
</gene>
<dbReference type="SUPFAM" id="SSF48403">
    <property type="entry name" value="Ankyrin repeat"/>
    <property type="match status" value="1"/>
</dbReference>
<feature type="compositionally biased region" description="Acidic residues" evidence="12">
    <location>
        <begin position="1099"/>
        <end position="1109"/>
    </location>
</feature>
<evidence type="ECO:0000256" key="3">
    <source>
        <dbReference type="ARBA" id="ARBA00022729"/>
    </source>
</evidence>
<evidence type="ECO:0000256" key="2">
    <source>
        <dbReference type="ARBA" id="ARBA00022692"/>
    </source>
</evidence>
<dbReference type="FunFam" id="2.10.25.10:FF:000012">
    <property type="entry name" value="Delta-like protein"/>
    <property type="match status" value="1"/>
</dbReference>
<dbReference type="FunFam" id="2.10.25.10:FF:000063">
    <property type="entry name" value="Slit guidance ligand 2"/>
    <property type="match status" value="1"/>
</dbReference>
<dbReference type="SUPFAM" id="SSF57196">
    <property type="entry name" value="EGF/Laminin"/>
    <property type="match status" value="4"/>
</dbReference>
<feature type="domain" description="EGF-like" evidence="14">
    <location>
        <begin position="76"/>
        <end position="124"/>
    </location>
</feature>
<dbReference type="SMART" id="SM00248">
    <property type="entry name" value="ANK"/>
    <property type="match status" value="4"/>
</dbReference>
<feature type="disulfide bond" evidence="11">
    <location>
        <begin position="285"/>
        <end position="294"/>
    </location>
</feature>
<dbReference type="Pfam" id="PF00066">
    <property type="entry name" value="Notch"/>
    <property type="match status" value="2"/>
</dbReference>
<dbReference type="SUPFAM" id="SSF90193">
    <property type="entry name" value="Notch domain"/>
    <property type="match status" value="2"/>
</dbReference>
<keyword evidence="10" id="KW-0040">ANK repeat</keyword>
<evidence type="ECO:0000256" key="1">
    <source>
        <dbReference type="ARBA" id="ARBA00022536"/>
    </source>
</evidence>
<dbReference type="SMART" id="SM00179">
    <property type="entry name" value="EGF_CA"/>
    <property type="match status" value="3"/>
</dbReference>
<feature type="region of interest" description="Disordered" evidence="12">
    <location>
        <begin position="1168"/>
        <end position="1190"/>
    </location>
</feature>
<feature type="region of interest" description="Disordered" evidence="12">
    <location>
        <begin position="632"/>
        <end position="670"/>
    </location>
</feature>
<keyword evidence="2 13" id="KW-0812">Transmembrane</keyword>
<dbReference type="PROSITE" id="PS50088">
    <property type="entry name" value="ANK_REPEAT"/>
    <property type="match status" value="1"/>
</dbReference>
<dbReference type="PROSITE" id="PS50026">
    <property type="entry name" value="EGF_3"/>
    <property type="match status" value="4"/>
</dbReference>
<dbReference type="InterPro" id="IPR002110">
    <property type="entry name" value="Ankyrin_rpt"/>
</dbReference>
<feature type="repeat" description="ANK" evidence="10">
    <location>
        <begin position="1009"/>
        <end position="1041"/>
    </location>
</feature>
<dbReference type="PROSITE" id="PS01186">
    <property type="entry name" value="EGF_2"/>
    <property type="match status" value="4"/>
</dbReference>
<keyword evidence="6 13" id="KW-0472">Membrane</keyword>
<keyword evidence="5 13" id="KW-1133">Transmembrane helix</keyword>
<dbReference type="Pfam" id="PF00023">
    <property type="entry name" value="Ank"/>
    <property type="match status" value="1"/>
</dbReference>
<evidence type="ECO:0000256" key="7">
    <source>
        <dbReference type="ARBA" id="ARBA00023157"/>
    </source>
</evidence>
<dbReference type="PROSITE" id="PS50297">
    <property type="entry name" value="ANK_REP_REGION"/>
    <property type="match status" value="1"/>
</dbReference>
<feature type="domain" description="EGF-like" evidence="14">
    <location>
        <begin position="164"/>
        <end position="201"/>
    </location>
</feature>
<feature type="domain" description="EGF-like" evidence="14">
    <location>
        <begin position="259"/>
        <end position="295"/>
    </location>
</feature>
<dbReference type="InterPro" id="IPR000800">
    <property type="entry name" value="Notch_dom"/>
</dbReference>
<comment type="subcellular location">
    <subcellularLocation>
        <location evidence="9">Endomembrane system</location>
        <topology evidence="9">Single-pass type I membrane protein</topology>
    </subcellularLocation>
</comment>
<dbReference type="SMART" id="SM00004">
    <property type="entry name" value="NL"/>
    <property type="match status" value="2"/>
</dbReference>
<feature type="disulfide bond" evidence="11">
    <location>
        <begin position="153"/>
        <end position="162"/>
    </location>
</feature>
<dbReference type="Gene3D" id="4.10.470.20">
    <property type="match status" value="2"/>
</dbReference>
<dbReference type="SMART" id="SM00181">
    <property type="entry name" value="EGF"/>
    <property type="match status" value="5"/>
</dbReference>
<accession>A0A564Y782</accession>
<dbReference type="InterPro" id="IPR036770">
    <property type="entry name" value="Ankyrin_rpt-contain_sf"/>
</dbReference>
<keyword evidence="4" id="KW-0677">Repeat</keyword>
<name>A0A564Y782_HYMDI</name>
<dbReference type="GO" id="GO:0012505">
    <property type="term" value="C:endomembrane system"/>
    <property type="evidence" value="ECO:0007669"/>
    <property type="project" value="UniProtKB-SubCell"/>
</dbReference>
<evidence type="ECO:0000256" key="11">
    <source>
        <dbReference type="PROSITE-ProRule" id="PRU00076"/>
    </source>
</evidence>
<keyword evidence="8" id="KW-0325">Glycoprotein</keyword>
<reference evidence="15 16" key="1">
    <citation type="submission" date="2019-07" db="EMBL/GenBank/DDBJ databases">
        <authorList>
            <person name="Jastrzebski P J."/>
            <person name="Paukszto L."/>
            <person name="Jastrzebski P J."/>
        </authorList>
    </citation>
    <scope>NUCLEOTIDE SEQUENCE [LARGE SCALE GENOMIC DNA]</scope>
    <source>
        <strain evidence="15 16">WMS-il1</strain>
    </source>
</reference>
<sequence length="1338" mass="147471">MLCPRSLWIIFTPQQEQRNQLSVKMRLHKMPSSRKVFPSPFLQSINELRIPKFSSHGLHILLLFTLLTQLSPTDAASKACDAQPCKNGATCRERVIPQSIYFEPQSLLPYECDCTFGWEGENCTVNVDDCKGNPCLNGGHCEDKPNAQFVCHCRDGFIGQKCEFRDPCLDFPCQNSGRCDSSPLGVYQCICPRWYEGQNCEKVKMPCESSHNQCRHGKCETLYEVYEARVQNESKKASRISGFRCNCEPGWTGIFCDRAFNICQYHQCQNNAQCVSLGDHYECKCPIGFGGELCERPNSQSTKKRDTQINMEEQCRLLGCTSEANGTCSGRCVQAGCFNQEQLNACRDWIDCLEATKLEFGVGQPSCVERYRDGVCDYECAISSCFYDGFDCTDSGSSCPTAEFCTSVYRDGTCHLVCNTPVCGFDGGDCLNIQDQLHPQIDNIRTGYIGLVLDANKTTYFQMERIIMARVADVLRAVVRPVIDEKTQQPIVVEMDEGTRIQVAFIIDLLPEGFHGSPGEIYESVNQAAHTLKAALDRGALDLPIPVAQLWVANDPLAPPPGSSSSNTPGGLPFLRSKDAIGLYIVLCVLSGAVIILLVFIVIQRRPWKPARKRVRTHGIWYPPSLFFPSSGGGSSGTASAHSRTPGVSNDPGILLQQGHKPGSKTAGSQLEDLLLPGGKRARYSPSTTENYQDERYGLMPQESYQRGYTTLQSSTTRTIQQHDPANTVTGELANTIRASDGLHPLGSEALSKMEKAIRDSQHPIVNQQQPQQHPYIHQQNLKRSFSIVEHSEYDQVMMGGRGMGGGGGDRLQQQDSFVTTRNPLNGETILHLAARMNVGERAIRRLGGTVVADDSPNSSEKTLALLCLDKDGRSPLTASAATDGLETTTALFRLEREAISNNRGAASAQAQPTSTADVGTSGEKPSNEARRRTRHIESRRSTPLMVSQKAGCSEVTKRLLDEGCSIQGVDETGRNLVHWAAALNDATLLTRISHTKGFSRMLEARDDCDRTPLMLAVRENSLEAAQILLEHRAEIDVSDYTDSSPLSEAESRGFNRMHALLLEYKQRRRPSNTGGSGSRHQSKNECPDPGSPISSANSDDDDATESEIDTTRGGTDNATSSTQYTPQHYQNSQISPQNDVPTTASGGESWHHQTFCNDIIKPDPSVCSSGSGIMKQEDRISPQTPSTWSPPLMAPSSIKEISPPVASTPYWQQNHQQQPQQCGYMENYTAYNGGEPQFPAPFPGTTNGYEPNHHTYQRKYQQDQQSQQQQSLTQLQNQPITTQHQSPQQQTPTQISQNQPSQASQQNGLCSTPRNGRAPVYIAGSQPSSRGMFAVQL</sequence>
<feature type="compositionally biased region" description="Low complexity" evidence="12">
    <location>
        <begin position="1263"/>
        <end position="1307"/>
    </location>
</feature>
<dbReference type="Gene3D" id="1.25.40.20">
    <property type="entry name" value="Ankyrin repeat-containing domain"/>
    <property type="match status" value="1"/>
</dbReference>
<dbReference type="PANTHER" id="PTHR24033">
    <property type="entry name" value="EGF-LIKE DOMAIN-CONTAINING PROTEIN"/>
    <property type="match status" value="1"/>
</dbReference>
<organism evidence="15 16">
    <name type="scientific">Hymenolepis diminuta</name>
    <name type="common">Rat tapeworm</name>
    <dbReference type="NCBI Taxonomy" id="6216"/>
    <lineage>
        <taxon>Eukaryota</taxon>
        <taxon>Metazoa</taxon>
        <taxon>Spiralia</taxon>
        <taxon>Lophotrochozoa</taxon>
        <taxon>Platyhelminthes</taxon>
        <taxon>Cestoda</taxon>
        <taxon>Eucestoda</taxon>
        <taxon>Cyclophyllidea</taxon>
        <taxon>Hymenolepididae</taxon>
        <taxon>Hymenolepis</taxon>
    </lineage>
</organism>
<evidence type="ECO:0000313" key="16">
    <source>
        <dbReference type="Proteomes" id="UP000321570"/>
    </source>
</evidence>
<evidence type="ECO:0000256" key="5">
    <source>
        <dbReference type="ARBA" id="ARBA00022989"/>
    </source>
</evidence>
<evidence type="ECO:0000256" key="8">
    <source>
        <dbReference type="ARBA" id="ARBA00023180"/>
    </source>
</evidence>
<evidence type="ECO:0000256" key="10">
    <source>
        <dbReference type="PROSITE-ProRule" id="PRU00023"/>
    </source>
</evidence>
<dbReference type="InterPro" id="IPR051830">
    <property type="entry name" value="NOTCH_homolog"/>
</dbReference>
<comment type="caution">
    <text evidence="11">Lacks conserved residue(s) required for the propagation of feature annotation.</text>
</comment>
<dbReference type="CDD" id="cd00054">
    <property type="entry name" value="EGF_CA"/>
    <property type="match status" value="3"/>
</dbReference>
<dbReference type="Gene3D" id="2.10.25.10">
    <property type="entry name" value="Laminin"/>
    <property type="match status" value="5"/>
</dbReference>